<dbReference type="AlphaFoldDB" id="K2P062"/>
<proteinExistence type="predicted"/>
<dbReference type="RefSeq" id="WP_008992321.1">
    <property type="nucleotide sequence ID" value="NZ_AMSG01000021.1"/>
</dbReference>
<sequence>MDLQSLLIHKNSTILEALVKLNALRNISRLILFVINKENAVIGSLTDGDIRRSLAKYADLDLQVGSICNYDFAYELENKNNRFIQLSEYNKNNIKILPILDHQKRLVRIIDLVKTRAVLPMECMIMAGGRGKRLSPLTDKMPKPMLPLGGKPIIEHNIDRLISFGITKFYISLKYLGQQIQDYFGDGSKKGVQIEYVWEDEPLGTAGALSLVPEFKTDHVLLMNSDLFTNIDFEDLYLNILNKEGDMIVASTEYKVDVPYAVFETNGSDVKSFKEKPTFRYQSNAGIYILKKELVDEIPKNEFYDITTLMDKLVEDGKKLLYNPILGFWIDIGKPVDYDHAQEFIKHIS</sequence>
<keyword evidence="3" id="KW-0808">Transferase</keyword>
<evidence type="ECO:0000259" key="2">
    <source>
        <dbReference type="Pfam" id="PF00571"/>
    </source>
</evidence>
<dbReference type="EMBL" id="AMSG01000021">
    <property type="protein sequence ID" value="EKF54433.1"/>
    <property type="molecule type" value="Genomic_DNA"/>
</dbReference>
<dbReference type="InterPro" id="IPR029044">
    <property type="entry name" value="Nucleotide-diphossugar_trans"/>
</dbReference>
<protein>
    <submittedName>
        <fullName evidence="3">Nucleotidyl transferase</fullName>
    </submittedName>
</protein>
<dbReference type="InterPro" id="IPR000644">
    <property type="entry name" value="CBS_dom"/>
</dbReference>
<dbReference type="Pfam" id="PF00571">
    <property type="entry name" value="CBS"/>
    <property type="match status" value="1"/>
</dbReference>
<evidence type="ECO:0000259" key="1">
    <source>
        <dbReference type="Pfam" id="PF00483"/>
    </source>
</evidence>
<dbReference type="SUPFAM" id="SSF54631">
    <property type="entry name" value="CBS-domain pair"/>
    <property type="match status" value="1"/>
</dbReference>
<name>K2P062_9FLAO</name>
<dbReference type="SUPFAM" id="SSF53448">
    <property type="entry name" value="Nucleotide-diphospho-sugar transferases"/>
    <property type="match status" value="1"/>
</dbReference>
<dbReference type="GO" id="GO:0016740">
    <property type="term" value="F:transferase activity"/>
    <property type="evidence" value="ECO:0007669"/>
    <property type="project" value="UniProtKB-KW"/>
</dbReference>
<dbReference type="Proteomes" id="UP000007364">
    <property type="component" value="Unassembled WGS sequence"/>
</dbReference>
<feature type="domain" description="CBS" evidence="2">
    <location>
        <begin position="8"/>
        <end position="55"/>
    </location>
</feature>
<dbReference type="Pfam" id="PF00483">
    <property type="entry name" value="NTP_transferase"/>
    <property type="match status" value="1"/>
</dbReference>
<dbReference type="Gene3D" id="3.10.580.10">
    <property type="entry name" value="CBS-domain"/>
    <property type="match status" value="1"/>
</dbReference>
<dbReference type="InterPro" id="IPR050486">
    <property type="entry name" value="Mannose-1P_guanyltransferase"/>
</dbReference>
<dbReference type="CDD" id="cd06426">
    <property type="entry name" value="NTP_transferase_like_2"/>
    <property type="match status" value="1"/>
</dbReference>
<evidence type="ECO:0000313" key="3">
    <source>
        <dbReference type="EMBL" id="EKF54433.1"/>
    </source>
</evidence>
<dbReference type="eggNOG" id="COG1208">
    <property type="taxonomic scope" value="Bacteria"/>
</dbReference>
<dbReference type="PANTHER" id="PTHR22572">
    <property type="entry name" value="SUGAR-1-PHOSPHATE GUANYL TRANSFERASE"/>
    <property type="match status" value="1"/>
</dbReference>
<keyword evidence="4" id="KW-1185">Reference proteome</keyword>
<reference evidence="3 4" key="1">
    <citation type="journal article" date="2012" name="J. Bacteriol.">
        <title>Genome Sequence of Galbibacter marinum Type Strain ck-I2-15.</title>
        <authorList>
            <person name="Lai Q."/>
            <person name="Li C."/>
            <person name="Shao Z."/>
        </authorList>
    </citation>
    <scope>NUCLEOTIDE SEQUENCE [LARGE SCALE GENOMIC DNA]</scope>
    <source>
        <strain evidence="4">ck-I2-15</strain>
    </source>
</reference>
<dbReference type="PATRIC" id="fig|555500.3.peg.2554"/>
<dbReference type="Gene3D" id="3.90.550.10">
    <property type="entry name" value="Spore Coat Polysaccharide Biosynthesis Protein SpsA, Chain A"/>
    <property type="match status" value="1"/>
</dbReference>
<gene>
    <name evidence="3" type="ORF">I215_12413</name>
</gene>
<dbReference type="OrthoDB" id="9813880at2"/>
<dbReference type="InterPro" id="IPR046342">
    <property type="entry name" value="CBS_dom_sf"/>
</dbReference>
<evidence type="ECO:0000313" key="4">
    <source>
        <dbReference type="Proteomes" id="UP000007364"/>
    </source>
</evidence>
<feature type="domain" description="Nucleotidyl transferase" evidence="1">
    <location>
        <begin position="124"/>
        <end position="345"/>
    </location>
</feature>
<dbReference type="STRING" id="555500.I215_12413"/>
<accession>K2P062</accession>
<comment type="caution">
    <text evidence="3">The sequence shown here is derived from an EMBL/GenBank/DDBJ whole genome shotgun (WGS) entry which is preliminary data.</text>
</comment>
<organism evidence="3 4">
    <name type="scientific">Galbibacter marinus</name>
    <dbReference type="NCBI Taxonomy" id="555500"/>
    <lineage>
        <taxon>Bacteria</taxon>
        <taxon>Pseudomonadati</taxon>
        <taxon>Bacteroidota</taxon>
        <taxon>Flavobacteriia</taxon>
        <taxon>Flavobacteriales</taxon>
        <taxon>Flavobacteriaceae</taxon>
        <taxon>Galbibacter</taxon>
    </lineage>
</organism>
<dbReference type="InterPro" id="IPR005835">
    <property type="entry name" value="NTP_transferase_dom"/>
</dbReference>